<name>A0A4V2RHJ4_SHIGR</name>
<dbReference type="Proteomes" id="UP000295351">
    <property type="component" value="Unassembled WGS sequence"/>
</dbReference>
<comment type="caution">
    <text evidence="1">The sequence shown here is derived from an EMBL/GenBank/DDBJ whole genome shotgun (WGS) entry which is preliminary data.</text>
</comment>
<sequence length="71" mass="8005">MDVLRDPTHIGMFEPQDLVVLQGVFTRLAAAKTPSLDEDRARSLARSIITLYRHGVRDPEQLFDVLQVQAS</sequence>
<evidence type="ECO:0000313" key="1">
    <source>
        <dbReference type="EMBL" id="TCN40640.1"/>
    </source>
</evidence>
<evidence type="ECO:0000313" key="2">
    <source>
        <dbReference type="Proteomes" id="UP000295351"/>
    </source>
</evidence>
<dbReference type="RefSeq" id="WP_064330072.1">
    <property type="nucleotide sequence ID" value="NZ_BAABEI010000012.1"/>
</dbReference>
<dbReference type="EMBL" id="SLVX01000015">
    <property type="protein sequence ID" value="TCN40640.1"/>
    <property type="molecule type" value="Genomic_DNA"/>
</dbReference>
<organism evidence="1 2">
    <name type="scientific">Shinella granuli</name>
    <dbReference type="NCBI Taxonomy" id="323621"/>
    <lineage>
        <taxon>Bacteria</taxon>
        <taxon>Pseudomonadati</taxon>
        <taxon>Pseudomonadota</taxon>
        <taxon>Alphaproteobacteria</taxon>
        <taxon>Hyphomicrobiales</taxon>
        <taxon>Rhizobiaceae</taxon>
        <taxon>Shinella</taxon>
    </lineage>
</organism>
<accession>A0A4V2RHJ4</accession>
<dbReference type="AlphaFoldDB" id="A0A4V2RHJ4"/>
<reference evidence="1 2" key="1">
    <citation type="submission" date="2019-03" db="EMBL/GenBank/DDBJ databases">
        <title>Genomic Encyclopedia of Type Strains, Phase IV (KMG-IV): sequencing the most valuable type-strain genomes for metagenomic binning, comparative biology and taxonomic classification.</title>
        <authorList>
            <person name="Goeker M."/>
        </authorList>
    </citation>
    <scope>NUCLEOTIDE SEQUENCE [LARGE SCALE GENOMIC DNA]</scope>
    <source>
        <strain evidence="1 2">DSM 18401</strain>
    </source>
</reference>
<proteinExistence type="predicted"/>
<keyword evidence="2" id="KW-1185">Reference proteome</keyword>
<gene>
    <name evidence="1" type="ORF">EV665_11586</name>
</gene>
<protein>
    <submittedName>
        <fullName evidence="1">Uncharacterized protein</fullName>
    </submittedName>
</protein>